<protein>
    <submittedName>
        <fullName evidence="2">Uncharacterized protein LOC136079479</fullName>
    </submittedName>
</protein>
<dbReference type="Proteomes" id="UP001652625">
    <property type="component" value="Chromosome 04"/>
</dbReference>
<reference evidence="2" key="1">
    <citation type="submission" date="2025-08" db="UniProtKB">
        <authorList>
            <consortium name="RefSeq"/>
        </authorList>
    </citation>
    <scope>IDENTIFICATION</scope>
</reference>
<dbReference type="InterPro" id="IPR043128">
    <property type="entry name" value="Rev_trsase/Diguanyl_cyclase"/>
</dbReference>
<sequence length="149" mass="17227">MSEFPDLFKPELGCLKEFELEIKFKPDYKPIFCRPRSVPFAIQDLIDAYEAGIKHGIWKRTQFNDKGTPVVPIQKNALPGQTRRKIRICGDYSVSINTQLEPHRYPMPFPEDLLRKLRGGYGYTKINLADAYNQIRLGPTSQRRLALSK</sequence>
<proteinExistence type="predicted"/>
<evidence type="ECO:0000313" key="2">
    <source>
        <dbReference type="RefSeq" id="XP_065651290.1"/>
    </source>
</evidence>
<dbReference type="InterPro" id="IPR050951">
    <property type="entry name" value="Retrovirus_Pol_polyprotein"/>
</dbReference>
<organism evidence="1 2">
    <name type="scientific">Hydra vulgaris</name>
    <name type="common">Hydra</name>
    <name type="synonym">Hydra attenuata</name>
    <dbReference type="NCBI Taxonomy" id="6087"/>
    <lineage>
        <taxon>Eukaryota</taxon>
        <taxon>Metazoa</taxon>
        <taxon>Cnidaria</taxon>
        <taxon>Hydrozoa</taxon>
        <taxon>Hydroidolina</taxon>
        <taxon>Anthoathecata</taxon>
        <taxon>Aplanulata</taxon>
        <taxon>Hydridae</taxon>
        <taxon>Hydra</taxon>
    </lineage>
</organism>
<dbReference type="GeneID" id="136079479"/>
<evidence type="ECO:0000313" key="1">
    <source>
        <dbReference type="Proteomes" id="UP001652625"/>
    </source>
</evidence>
<gene>
    <name evidence="2" type="primary">LOC136079479</name>
</gene>
<dbReference type="PANTHER" id="PTHR37984:SF5">
    <property type="entry name" value="PROTEIN NYNRIN-LIKE"/>
    <property type="match status" value="1"/>
</dbReference>
<dbReference type="Gene3D" id="3.10.10.10">
    <property type="entry name" value="HIV Type 1 Reverse Transcriptase, subunit A, domain 1"/>
    <property type="match status" value="1"/>
</dbReference>
<dbReference type="SUPFAM" id="SSF56672">
    <property type="entry name" value="DNA/RNA polymerases"/>
    <property type="match status" value="1"/>
</dbReference>
<name>A0ABM4BQ74_HYDVU</name>
<dbReference type="RefSeq" id="XP_065651290.1">
    <property type="nucleotide sequence ID" value="XM_065795218.1"/>
</dbReference>
<keyword evidence="1" id="KW-1185">Reference proteome</keyword>
<accession>A0ABM4BQ74</accession>
<dbReference type="PANTHER" id="PTHR37984">
    <property type="entry name" value="PROTEIN CBG26694"/>
    <property type="match status" value="1"/>
</dbReference>
<dbReference type="InterPro" id="IPR043502">
    <property type="entry name" value="DNA/RNA_pol_sf"/>
</dbReference>
<dbReference type="Gene3D" id="3.30.70.270">
    <property type="match status" value="1"/>
</dbReference>